<keyword evidence="13 16" id="KW-0830">Ubiquinone</keyword>
<keyword evidence="7 16" id="KW-0812">Transmembrane</keyword>
<dbReference type="InterPro" id="IPR010966">
    <property type="entry name" value="NqrB"/>
</dbReference>
<evidence type="ECO:0000256" key="12">
    <source>
        <dbReference type="ARBA" id="ARBA00023065"/>
    </source>
</evidence>
<evidence type="ECO:0000313" key="19">
    <source>
        <dbReference type="Proteomes" id="UP000238322"/>
    </source>
</evidence>
<feature type="transmembrane region" description="Helical" evidence="16">
    <location>
        <begin position="330"/>
        <end position="348"/>
    </location>
</feature>
<dbReference type="HAMAP" id="MF_00426">
    <property type="entry name" value="NqrB"/>
    <property type="match status" value="1"/>
</dbReference>
<organism evidence="18 19">
    <name type="scientific">Blastopirellula marina</name>
    <dbReference type="NCBI Taxonomy" id="124"/>
    <lineage>
        <taxon>Bacteria</taxon>
        <taxon>Pseudomonadati</taxon>
        <taxon>Planctomycetota</taxon>
        <taxon>Planctomycetia</taxon>
        <taxon>Pirellulales</taxon>
        <taxon>Pirellulaceae</taxon>
        <taxon>Blastopirellula</taxon>
    </lineage>
</organism>
<comment type="cofactor">
    <cofactor evidence="16 17">
        <name>FMN</name>
        <dbReference type="ChEBI" id="CHEBI:58210"/>
    </cofactor>
</comment>
<comment type="caution">
    <text evidence="18">The sequence shown here is derived from an EMBL/GenBank/DDBJ whole genome shotgun (WGS) entry which is preliminary data.</text>
</comment>
<dbReference type="AlphaFoldDB" id="A0A2S8FVN5"/>
<keyword evidence="1 16" id="KW-0813">Transport</keyword>
<evidence type="ECO:0000256" key="8">
    <source>
        <dbReference type="ARBA" id="ARBA00022967"/>
    </source>
</evidence>
<evidence type="ECO:0000256" key="16">
    <source>
        <dbReference type="HAMAP-Rule" id="MF_00426"/>
    </source>
</evidence>
<evidence type="ECO:0000313" key="18">
    <source>
        <dbReference type="EMBL" id="PQO36246.1"/>
    </source>
</evidence>
<dbReference type="GO" id="GO:0010181">
    <property type="term" value="F:FMN binding"/>
    <property type="evidence" value="ECO:0007669"/>
    <property type="project" value="InterPro"/>
</dbReference>
<name>A0A2S8FVN5_9BACT</name>
<comment type="subunit">
    <text evidence="16">Composed of six subunits; NqrA, NqrB, NqrC, NqrD, NqrE and NqrF.</text>
</comment>
<proteinExistence type="inferred from homology"/>
<keyword evidence="8 16" id="KW-1278">Translocase</keyword>
<keyword evidence="6 16" id="KW-0288">FMN</keyword>
<keyword evidence="15 16" id="KW-0739">Sodium transport</keyword>
<dbReference type="GO" id="GO:0006814">
    <property type="term" value="P:sodium ion transport"/>
    <property type="evidence" value="ECO:0007669"/>
    <property type="project" value="UniProtKB-UniRule"/>
</dbReference>
<evidence type="ECO:0000256" key="5">
    <source>
        <dbReference type="ARBA" id="ARBA00022630"/>
    </source>
</evidence>
<feature type="transmembrane region" description="Helical" evidence="16">
    <location>
        <begin position="384"/>
        <end position="404"/>
    </location>
</feature>
<dbReference type="EMBL" id="PUHY01000006">
    <property type="protein sequence ID" value="PQO36246.1"/>
    <property type="molecule type" value="Genomic_DNA"/>
</dbReference>
<evidence type="ECO:0000256" key="17">
    <source>
        <dbReference type="PIRSR" id="PIRSR016055-50"/>
    </source>
</evidence>
<feature type="transmembrane region" description="Helical" evidence="16">
    <location>
        <begin position="152"/>
        <end position="173"/>
    </location>
</feature>
<feature type="transmembrane region" description="Helical" evidence="16">
    <location>
        <begin position="57"/>
        <end position="74"/>
    </location>
</feature>
<dbReference type="GO" id="GO:0005886">
    <property type="term" value="C:plasma membrane"/>
    <property type="evidence" value="ECO:0007669"/>
    <property type="project" value="UniProtKB-SubCell"/>
</dbReference>
<keyword evidence="4 16" id="KW-0597">Phosphoprotein</keyword>
<keyword evidence="2 16" id="KW-1003">Cell membrane</keyword>
<dbReference type="Pfam" id="PF03116">
    <property type="entry name" value="NQR2_RnfD_RnfE"/>
    <property type="match status" value="1"/>
</dbReference>
<comment type="subcellular location">
    <subcellularLocation>
        <location evidence="16">Cell membrane</location>
        <topology evidence="16">Multi-pass membrane protein</topology>
    </subcellularLocation>
</comment>
<keyword evidence="12 16" id="KW-0406">Ion transport</keyword>
<feature type="transmembrane region" description="Helical" evidence="16">
    <location>
        <begin position="296"/>
        <end position="318"/>
    </location>
</feature>
<dbReference type="PIRSF" id="PIRSF016055">
    <property type="entry name" value="NADH-UbQ_OxRdtase_B_su"/>
    <property type="match status" value="1"/>
</dbReference>
<dbReference type="Proteomes" id="UP000238322">
    <property type="component" value="Unassembled WGS sequence"/>
</dbReference>
<dbReference type="NCBIfam" id="TIGR01937">
    <property type="entry name" value="nqrB"/>
    <property type="match status" value="1"/>
</dbReference>
<keyword evidence="14 16" id="KW-0472">Membrane</keyword>
<feature type="transmembrane region" description="Helical" evidence="16">
    <location>
        <begin position="111"/>
        <end position="140"/>
    </location>
</feature>
<evidence type="ECO:0000256" key="7">
    <source>
        <dbReference type="ARBA" id="ARBA00022692"/>
    </source>
</evidence>
<evidence type="ECO:0000256" key="13">
    <source>
        <dbReference type="ARBA" id="ARBA00023075"/>
    </source>
</evidence>
<feature type="transmembrane region" description="Helical" evidence="16">
    <location>
        <begin position="266"/>
        <end position="289"/>
    </location>
</feature>
<comment type="similarity">
    <text evidence="16">Belongs to the NqrB/RnfD family.</text>
</comment>
<dbReference type="RefSeq" id="WP_105329536.1">
    <property type="nucleotide sequence ID" value="NZ_PUHY01000006.1"/>
</dbReference>
<dbReference type="NCBIfam" id="NF003756">
    <property type="entry name" value="PRK05349.1"/>
    <property type="match status" value="1"/>
</dbReference>
<keyword evidence="5 16" id="KW-0285">Flavoprotein</keyword>
<evidence type="ECO:0000256" key="6">
    <source>
        <dbReference type="ARBA" id="ARBA00022643"/>
    </source>
</evidence>
<dbReference type="PANTHER" id="PTHR30578">
    <property type="entry name" value="ELECTRON TRANSPORT COMPLEX PROTEIN RNFD"/>
    <property type="match status" value="1"/>
</dbReference>
<evidence type="ECO:0000256" key="2">
    <source>
        <dbReference type="ARBA" id="ARBA00022475"/>
    </source>
</evidence>
<keyword evidence="3" id="KW-0997">Cell inner membrane</keyword>
<evidence type="ECO:0000256" key="15">
    <source>
        <dbReference type="ARBA" id="ARBA00023201"/>
    </source>
</evidence>
<evidence type="ECO:0000256" key="1">
    <source>
        <dbReference type="ARBA" id="ARBA00022448"/>
    </source>
</evidence>
<keyword evidence="11 16" id="KW-0915">Sodium</keyword>
<feature type="modified residue" description="FMN phosphoryl threonine" evidence="16 17">
    <location>
        <position position="231"/>
    </location>
</feature>
<dbReference type="EC" id="7.2.1.1" evidence="16"/>
<protein>
    <recommendedName>
        <fullName evidence="16">Na(+)-translocating NADH-quinone reductase subunit B</fullName>
        <shortName evidence="16">Na(+)-NQR subunit B</shortName>
        <shortName evidence="16">Na(+)-translocating NQR subunit B</shortName>
        <ecNumber evidence="16">7.2.1.1</ecNumber>
    </recommendedName>
    <alternativeName>
        <fullName evidence="16">NQR complex subunit B</fullName>
    </alternativeName>
    <alternativeName>
        <fullName evidence="16">NQR-1 subunit B</fullName>
    </alternativeName>
</protein>
<keyword evidence="9 16" id="KW-1133">Transmembrane helix</keyword>
<sequence>MKFLRGMLDKVEPMFLEGGKLERLYPLYEAADTFLYTPPDRAKGLTHVRDGLDLKRTMIFVVLSLIPCIYMALWNTGYQANLQIAAGAAPVADFHESLFEMTGLEHNPDSWISNMILGAIFFLPVYIVTMTVGGTIELIFSIVRKHEINEGFLVSGMLFPLILPPTIPLWQVAVGIGFGVLVGKEVFGGTGKNFLNPALTARAFLYFSYATDMTGDKAWTAVSPDGFSGATTLGVVASSPVGTTMQDAMAQVDGHGVTWLGAFMGWIQGSMGETSVLACLLGAAFLIATGIGSWRIMLSCVIGAVATSFLLMGVAGAFDVSNPLLLGMSPWWHLVIGGFAFGTVFMATDPVSAAMTTTGKWFYGILIGVMTILIRSVGTAFPEGIMLAILFGNVMAPLIDYFVLQANINRRKARYAT</sequence>
<comment type="function">
    <text evidence="16">NQR complex catalyzes the reduction of ubiquinone-1 to ubiquinol by two successive reactions, coupled with the transport of Na(+) ions from the cytoplasm to the periplasm. NqrA to NqrE are probably involved in the second step, the conversion of ubisemiquinone to ubiquinol.</text>
</comment>
<evidence type="ECO:0000256" key="11">
    <source>
        <dbReference type="ARBA" id="ARBA00023053"/>
    </source>
</evidence>
<dbReference type="GO" id="GO:0022904">
    <property type="term" value="P:respiratory electron transport chain"/>
    <property type="evidence" value="ECO:0007669"/>
    <property type="project" value="InterPro"/>
</dbReference>
<dbReference type="OrthoDB" id="9776359at2"/>
<accession>A0A2S8FVN5</accession>
<feature type="transmembrane region" description="Helical" evidence="16">
    <location>
        <begin position="360"/>
        <end position="378"/>
    </location>
</feature>
<keyword evidence="10 16" id="KW-0520">NAD</keyword>
<dbReference type="PANTHER" id="PTHR30578:SF1">
    <property type="entry name" value="NA(+)-TRANSLOCATING NADH-QUINONE REDUCTASE SUBUNIT B"/>
    <property type="match status" value="1"/>
</dbReference>
<evidence type="ECO:0000256" key="10">
    <source>
        <dbReference type="ARBA" id="ARBA00023027"/>
    </source>
</evidence>
<dbReference type="InterPro" id="IPR004338">
    <property type="entry name" value="NqrB/RnfD"/>
</dbReference>
<dbReference type="GO" id="GO:0055085">
    <property type="term" value="P:transmembrane transport"/>
    <property type="evidence" value="ECO:0007669"/>
    <property type="project" value="InterPro"/>
</dbReference>
<dbReference type="GO" id="GO:0016655">
    <property type="term" value="F:oxidoreductase activity, acting on NAD(P)H, quinone or similar compound as acceptor"/>
    <property type="evidence" value="ECO:0007669"/>
    <property type="project" value="UniProtKB-UniRule"/>
</dbReference>
<evidence type="ECO:0000256" key="14">
    <source>
        <dbReference type="ARBA" id="ARBA00023136"/>
    </source>
</evidence>
<reference evidence="18 19" key="1">
    <citation type="submission" date="2018-02" db="EMBL/GenBank/DDBJ databases">
        <title>Comparative genomes isolates from brazilian mangrove.</title>
        <authorList>
            <person name="Araujo J.E."/>
            <person name="Taketani R.G."/>
            <person name="Silva M.C.P."/>
            <person name="Loureco M.V."/>
            <person name="Andreote F.D."/>
        </authorList>
    </citation>
    <scope>NUCLEOTIDE SEQUENCE [LARGE SCALE GENOMIC DNA]</scope>
    <source>
        <strain evidence="18 19">Hex-1 MGV</strain>
    </source>
</reference>
<comment type="catalytic activity">
    <reaction evidence="16">
        <text>a ubiquinone + n Na(+)(in) + NADH + H(+) = a ubiquinol + n Na(+)(out) + NAD(+)</text>
        <dbReference type="Rhea" id="RHEA:47748"/>
        <dbReference type="Rhea" id="RHEA-COMP:9565"/>
        <dbReference type="Rhea" id="RHEA-COMP:9566"/>
        <dbReference type="ChEBI" id="CHEBI:15378"/>
        <dbReference type="ChEBI" id="CHEBI:16389"/>
        <dbReference type="ChEBI" id="CHEBI:17976"/>
        <dbReference type="ChEBI" id="CHEBI:29101"/>
        <dbReference type="ChEBI" id="CHEBI:57540"/>
        <dbReference type="ChEBI" id="CHEBI:57945"/>
        <dbReference type="EC" id="7.2.1.1"/>
    </reaction>
</comment>
<evidence type="ECO:0000256" key="3">
    <source>
        <dbReference type="ARBA" id="ARBA00022519"/>
    </source>
</evidence>
<gene>
    <name evidence="16" type="primary">nqrB</name>
    <name evidence="18" type="ORF">C5Y83_10045</name>
</gene>
<evidence type="ECO:0000256" key="9">
    <source>
        <dbReference type="ARBA" id="ARBA00022989"/>
    </source>
</evidence>
<evidence type="ECO:0000256" key="4">
    <source>
        <dbReference type="ARBA" id="ARBA00022553"/>
    </source>
</evidence>